<evidence type="ECO:0000313" key="5">
    <source>
        <dbReference type="EMBL" id="MXU65033.1"/>
    </source>
</evidence>
<keyword evidence="1" id="KW-0378">Hydrolase</keyword>
<accession>A0A6B0TVM1</accession>
<dbReference type="InterPro" id="IPR011042">
    <property type="entry name" value="6-blade_b-propeller_TolB-like"/>
</dbReference>
<dbReference type="RefSeq" id="WP_205524027.1">
    <property type="nucleotide sequence ID" value="NZ_WUWG01000002.1"/>
</dbReference>
<comment type="cofactor">
    <cofactor evidence="3">
        <name>Zn(2+)</name>
        <dbReference type="ChEBI" id="CHEBI:29105"/>
    </cofactor>
    <text evidence="3">Binds 1 divalent metal cation per subunit.</text>
</comment>
<feature type="binding site" evidence="3">
    <location>
        <position position="180"/>
    </location>
    <ligand>
        <name>a divalent metal cation</name>
        <dbReference type="ChEBI" id="CHEBI:60240"/>
    </ligand>
</feature>
<dbReference type="InterPro" id="IPR051262">
    <property type="entry name" value="SMP-30/CGR1_Lactonase"/>
</dbReference>
<feature type="binding site" evidence="3">
    <location>
        <position position="122"/>
    </location>
    <ligand>
        <name>substrate</name>
    </ligand>
</feature>
<keyword evidence="3" id="KW-0862">Zinc</keyword>
<proteinExistence type="predicted"/>
<sequence length="305" mass="32846">MAVRTGDYVIHDDRFCDLILGPHVAVEQLWDGGRWTEGPVWFGDAGHLLWSDIPNNRIMRWTEDGVSTFRAPSGFANGHTRDLQGRLVSCEHGPRRVTRTEFDGTVTVLADSFAGKRLNSPNDVVVAADGAVWFTDPDYGILTDFEGHAAAREQSGCFLFRLDLESGDLAVMADDFAKPNGLAFSPDGQRLYVADTGRSHDPEGPGHIRAFDVGPDGLLSGGKVFAAPDRGLADGFRCDLHGNLWSSAGDGVHCFAPDGTCLGRILIPQVVSNCTFGGPARNRLFITATTGLYAVFLNTRGAGAH</sequence>
<protein>
    <submittedName>
        <fullName evidence="5">SMP-30/gluconolactonase/LRE family protein</fullName>
    </submittedName>
</protein>
<evidence type="ECO:0000259" key="4">
    <source>
        <dbReference type="Pfam" id="PF08450"/>
    </source>
</evidence>
<dbReference type="SUPFAM" id="SSF63829">
    <property type="entry name" value="Calcium-dependent phosphotriesterase"/>
    <property type="match status" value="1"/>
</dbReference>
<keyword evidence="6" id="KW-1185">Reference proteome</keyword>
<dbReference type="InterPro" id="IPR013658">
    <property type="entry name" value="SGL"/>
</dbReference>
<dbReference type="PANTHER" id="PTHR47572">
    <property type="entry name" value="LIPOPROTEIN-RELATED"/>
    <property type="match status" value="1"/>
</dbReference>
<dbReference type="AlphaFoldDB" id="A0A6B0TVM1"/>
<dbReference type="Proteomes" id="UP000436016">
    <property type="component" value="Unassembled WGS sequence"/>
</dbReference>
<dbReference type="GO" id="GO:0016787">
    <property type="term" value="F:hydrolase activity"/>
    <property type="evidence" value="ECO:0007669"/>
    <property type="project" value="UniProtKB-KW"/>
</dbReference>
<dbReference type="PRINTS" id="PR01790">
    <property type="entry name" value="SMP30FAMILY"/>
</dbReference>
<feature type="binding site" evidence="3">
    <location>
        <position position="234"/>
    </location>
    <ligand>
        <name>a divalent metal cation</name>
        <dbReference type="ChEBI" id="CHEBI:60240"/>
    </ligand>
</feature>
<dbReference type="PANTHER" id="PTHR47572:SF4">
    <property type="entry name" value="LACTONASE DRP35"/>
    <property type="match status" value="1"/>
</dbReference>
<evidence type="ECO:0000313" key="6">
    <source>
        <dbReference type="Proteomes" id="UP000436016"/>
    </source>
</evidence>
<comment type="caution">
    <text evidence="5">The sequence shown here is derived from an EMBL/GenBank/DDBJ whole genome shotgun (WGS) entry which is preliminary data.</text>
</comment>
<evidence type="ECO:0000256" key="1">
    <source>
        <dbReference type="ARBA" id="ARBA00022801"/>
    </source>
</evidence>
<keyword evidence="3" id="KW-0479">Metal-binding</keyword>
<organism evidence="5 6">
    <name type="scientific">Oceanomicrobium pacificus</name>
    <dbReference type="NCBI Taxonomy" id="2692916"/>
    <lineage>
        <taxon>Bacteria</taxon>
        <taxon>Pseudomonadati</taxon>
        <taxon>Pseudomonadota</taxon>
        <taxon>Alphaproteobacteria</taxon>
        <taxon>Rhodobacterales</taxon>
        <taxon>Paracoccaceae</taxon>
        <taxon>Oceanomicrobium</taxon>
    </lineage>
</organism>
<dbReference type="EMBL" id="WUWG01000002">
    <property type="protein sequence ID" value="MXU65033.1"/>
    <property type="molecule type" value="Genomic_DNA"/>
</dbReference>
<dbReference type="GO" id="GO:0046872">
    <property type="term" value="F:metal ion binding"/>
    <property type="evidence" value="ECO:0007669"/>
    <property type="project" value="UniProtKB-KW"/>
</dbReference>
<gene>
    <name evidence="5" type="ORF">GSH16_06215</name>
</gene>
<feature type="domain" description="SMP-30/Gluconolactonase/LRE-like region" evidence="4">
    <location>
        <begin position="35"/>
        <end position="289"/>
    </location>
</feature>
<feature type="binding site" evidence="3">
    <location>
        <position position="37"/>
    </location>
    <ligand>
        <name>a divalent metal cation</name>
        <dbReference type="ChEBI" id="CHEBI:60240"/>
    </ligand>
</feature>
<feature type="active site" description="Proton donor/acceptor" evidence="2">
    <location>
        <position position="234"/>
    </location>
</feature>
<dbReference type="Gene3D" id="2.120.10.30">
    <property type="entry name" value="TolB, C-terminal domain"/>
    <property type="match status" value="1"/>
</dbReference>
<dbReference type="Pfam" id="PF08450">
    <property type="entry name" value="SGL"/>
    <property type="match status" value="1"/>
</dbReference>
<feature type="binding site" evidence="3">
    <location>
        <position position="146"/>
    </location>
    <ligand>
        <name>substrate</name>
    </ligand>
</feature>
<name>A0A6B0TVM1_9RHOB</name>
<dbReference type="InterPro" id="IPR005511">
    <property type="entry name" value="SMP-30"/>
</dbReference>
<evidence type="ECO:0000256" key="3">
    <source>
        <dbReference type="PIRSR" id="PIRSR605511-2"/>
    </source>
</evidence>
<evidence type="ECO:0000256" key="2">
    <source>
        <dbReference type="PIRSR" id="PIRSR605511-1"/>
    </source>
</evidence>
<reference evidence="5 6" key="1">
    <citation type="submission" date="2019-12" db="EMBL/GenBank/DDBJ databases">
        <title>Strain KN286 was isolated from seawater, which was collected from Caroline Seamount in the tropical western Pacific.</title>
        <authorList>
            <person name="Wang Q."/>
        </authorList>
    </citation>
    <scope>NUCLEOTIDE SEQUENCE [LARGE SCALE GENOMIC DNA]</scope>
    <source>
        <strain evidence="5 6">KN286</strain>
    </source>
</reference>